<organism evidence="6 7">
    <name type="scientific">Phytophthora cactorum</name>
    <dbReference type="NCBI Taxonomy" id="29920"/>
    <lineage>
        <taxon>Eukaryota</taxon>
        <taxon>Sar</taxon>
        <taxon>Stramenopiles</taxon>
        <taxon>Oomycota</taxon>
        <taxon>Peronosporomycetes</taxon>
        <taxon>Peronosporales</taxon>
        <taxon>Peronosporaceae</taxon>
        <taxon>Phytophthora</taxon>
    </lineage>
</organism>
<accession>A0A8T1H4H8</accession>
<evidence type="ECO:0000313" key="3">
    <source>
        <dbReference type="EMBL" id="KAG2887408.1"/>
    </source>
</evidence>
<dbReference type="EMBL" id="RCMI01001273">
    <property type="protein sequence ID" value="KAG2887408.1"/>
    <property type="molecule type" value="Genomic_DNA"/>
</dbReference>
<dbReference type="AlphaFoldDB" id="A0A8T1H4H8"/>
<dbReference type="Proteomes" id="UP000736787">
    <property type="component" value="Unassembled WGS sequence"/>
</dbReference>
<gene>
    <name evidence="2" type="ORF">PC113_g3898</name>
    <name evidence="3" type="ORF">PC115_g20357</name>
    <name evidence="4" type="ORF">PC117_g18274</name>
    <name evidence="5" type="ORF">PC118_g22407</name>
    <name evidence="6" type="ORF">PC129_g22015</name>
</gene>
<protein>
    <submittedName>
        <fullName evidence="6">Uncharacterized protein</fullName>
    </submittedName>
</protein>
<dbReference type="EMBL" id="RCMV01001914">
    <property type="protein sequence ID" value="KAG3205657.1"/>
    <property type="molecule type" value="Genomic_DNA"/>
</dbReference>
<evidence type="ECO:0000313" key="5">
    <source>
        <dbReference type="EMBL" id="KAG2960629.1"/>
    </source>
</evidence>
<proteinExistence type="predicted"/>
<evidence type="ECO:0000313" key="6">
    <source>
        <dbReference type="EMBL" id="KAG3205657.1"/>
    </source>
</evidence>
<dbReference type="EMBL" id="RCMG01000063">
    <property type="protein sequence ID" value="KAG2865219.1"/>
    <property type="molecule type" value="Genomic_DNA"/>
</dbReference>
<evidence type="ECO:0000313" key="4">
    <source>
        <dbReference type="EMBL" id="KAG2914567.1"/>
    </source>
</evidence>
<dbReference type="Proteomes" id="UP000760860">
    <property type="component" value="Unassembled WGS sequence"/>
</dbReference>
<feature type="compositionally biased region" description="Gly residues" evidence="1">
    <location>
        <begin position="16"/>
        <end position="25"/>
    </location>
</feature>
<evidence type="ECO:0000313" key="2">
    <source>
        <dbReference type="EMBL" id="KAG2865219.1"/>
    </source>
</evidence>
<sequence>MACSEASVTGAEALAGTGGAGGGSAGASVAAEDAGGASEGADGAGAGFIGADVLVARLLAECRNGRCRPDEIRRRV</sequence>
<dbReference type="Proteomes" id="UP000697107">
    <property type="component" value="Unassembled WGS sequence"/>
</dbReference>
<feature type="compositionally biased region" description="Low complexity" evidence="1">
    <location>
        <begin position="26"/>
        <end position="40"/>
    </location>
</feature>
<comment type="caution">
    <text evidence="6">The sequence shown here is derived from an EMBL/GenBank/DDBJ whole genome shotgun (WGS) entry which is preliminary data.</text>
</comment>
<dbReference type="Proteomes" id="UP000774804">
    <property type="component" value="Unassembled WGS sequence"/>
</dbReference>
<name>A0A8T1H4H8_9STRA</name>
<reference evidence="6" key="1">
    <citation type="submission" date="2018-05" db="EMBL/GenBank/DDBJ databases">
        <title>Effector identification in a new, highly contiguous assembly of the strawberry crown rot pathogen Phytophthora cactorum.</title>
        <authorList>
            <person name="Armitage A.D."/>
            <person name="Nellist C.F."/>
            <person name="Bates H."/>
            <person name="Vickerstaff R.J."/>
            <person name="Harrison R.J."/>
        </authorList>
    </citation>
    <scope>NUCLEOTIDE SEQUENCE</scope>
    <source>
        <strain evidence="2">15-7</strain>
        <strain evidence="3">4032</strain>
        <strain evidence="4">4040</strain>
        <strain evidence="5">P415</strain>
        <strain evidence="6">P421</strain>
    </source>
</reference>
<evidence type="ECO:0000313" key="7">
    <source>
        <dbReference type="Proteomes" id="UP000760860"/>
    </source>
</evidence>
<evidence type="ECO:0000256" key="1">
    <source>
        <dbReference type="SAM" id="MobiDB-lite"/>
    </source>
</evidence>
<dbReference type="EMBL" id="RCML01001743">
    <property type="protein sequence ID" value="KAG2960629.1"/>
    <property type="molecule type" value="Genomic_DNA"/>
</dbReference>
<dbReference type="EMBL" id="RCMK01000727">
    <property type="protein sequence ID" value="KAG2914567.1"/>
    <property type="molecule type" value="Genomic_DNA"/>
</dbReference>
<dbReference type="Proteomes" id="UP000735874">
    <property type="component" value="Unassembled WGS sequence"/>
</dbReference>
<feature type="region of interest" description="Disordered" evidence="1">
    <location>
        <begin position="14"/>
        <end position="40"/>
    </location>
</feature>